<protein>
    <submittedName>
        <fullName evidence="1">Uncharacterized protein</fullName>
    </submittedName>
</protein>
<organism evidence="1 2">
    <name type="scientific">Metallosphaera hakonensis JCM 8857 = DSM 7519</name>
    <dbReference type="NCBI Taxonomy" id="1293036"/>
    <lineage>
        <taxon>Archaea</taxon>
        <taxon>Thermoproteota</taxon>
        <taxon>Thermoprotei</taxon>
        <taxon>Sulfolobales</taxon>
        <taxon>Sulfolobaceae</taxon>
        <taxon>Metallosphaera</taxon>
    </lineage>
</organism>
<evidence type="ECO:0000313" key="1">
    <source>
        <dbReference type="EMBL" id="AWR98726.1"/>
    </source>
</evidence>
<accession>A0A2U9IRT3</accession>
<dbReference type="AlphaFoldDB" id="A0A2U9IRT3"/>
<dbReference type="KEGG" id="mhk:DFR87_02390"/>
<sequence>MIDSRLPHNPISFSDILDANLLKRKYQEYEVSLRRKKAKELMIIVKDFLDFVKNLKSSVSSTWLMENLMEQEKVARRISLILKVRYFIVFLYKRIVEGLISRLINLMRSMLSQLSFI</sequence>
<dbReference type="EMBL" id="CP029287">
    <property type="protein sequence ID" value="AWR98726.1"/>
    <property type="molecule type" value="Genomic_DNA"/>
</dbReference>
<name>A0A2U9IRT3_9CREN</name>
<proteinExistence type="predicted"/>
<gene>
    <name evidence="1" type="ORF">DFR87_02390</name>
</gene>
<reference evidence="2" key="2">
    <citation type="submission" date="2020-03" db="EMBL/GenBank/DDBJ databases">
        <title>Complete Genome Sequences of Extremely Thermoacidophilic, Metal-Mobilizing Type-Strain Members of the Archaeal Family Sulfolobaceae: Acidianus brierleyi DSM-1651T, Acidianus sulfidivorans DSM-18786T, Metallosphaera hakonensis DSM-7519T, and Metallosphaera prunae DSM-10039T.</title>
        <authorList>
            <person name="Counts J.A."/>
            <person name="Kelly R.M."/>
        </authorList>
    </citation>
    <scope>NUCLEOTIDE SEQUENCE [LARGE SCALE GENOMIC DNA]</scope>
    <source>
        <strain evidence="2">HO1-1</strain>
    </source>
</reference>
<dbReference type="OrthoDB" id="34636at2157"/>
<reference evidence="2" key="3">
    <citation type="submission" date="2020-03" db="EMBL/GenBank/DDBJ databases">
        <title>Sequencing and Assembly of Multiple Reported Metal-Biooxidizing Members of the Extremely Thermoacidophilic Archaeal Family Sulfolobaceae.</title>
        <authorList>
            <person name="Counts J.A."/>
            <person name="Kelly R.M."/>
        </authorList>
    </citation>
    <scope>NUCLEOTIDE SEQUENCE [LARGE SCALE GENOMIC DNA]</scope>
    <source>
        <strain evidence="2">HO1-1</strain>
    </source>
</reference>
<evidence type="ECO:0000313" key="2">
    <source>
        <dbReference type="Proteomes" id="UP000247586"/>
    </source>
</evidence>
<reference evidence="1 2" key="1">
    <citation type="submission" date="2018-05" db="EMBL/GenBank/DDBJ databases">
        <title>Complete Genome Sequences of Extremely Thermoacidophilic, Metal-Mobilizing Type-Strain Members of the Archaeal Family Sulfolobaceae: Acidianus brierleyi DSM-1651T, Acidianus sulfidivorans DSM-18786T, Metallosphaera hakonensis DSM-7519T, and Metallosphaera prunae DSM-10039T.</title>
        <authorList>
            <person name="Counts J.A."/>
            <person name="Kelly R.M."/>
        </authorList>
    </citation>
    <scope>NUCLEOTIDE SEQUENCE [LARGE SCALE GENOMIC DNA]</scope>
    <source>
        <strain evidence="1 2">HO1-1</strain>
    </source>
</reference>
<dbReference type="Proteomes" id="UP000247586">
    <property type="component" value="Chromosome"/>
</dbReference>
<dbReference type="RefSeq" id="WP_054836627.1">
    <property type="nucleotide sequence ID" value="NZ_BBBA01000007.1"/>
</dbReference>
<dbReference type="GeneID" id="36834154"/>
<keyword evidence="2" id="KW-1185">Reference proteome</keyword>